<keyword evidence="21" id="KW-1185">Reference proteome</keyword>
<dbReference type="Gene3D" id="3.20.20.80">
    <property type="entry name" value="Glycosidases"/>
    <property type="match status" value="3"/>
</dbReference>
<feature type="domain" description="Alpha-amylase C-terminal" evidence="17">
    <location>
        <begin position="1301"/>
        <end position="1361"/>
    </location>
</feature>
<evidence type="ECO:0000256" key="4">
    <source>
        <dbReference type="ARBA" id="ARBA00008061"/>
    </source>
</evidence>
<feature type="domain" description="Alpha-amylase C-terminal" evidence="17">
    <location>
        <begin position="405"/>
        <end position="469"/>
    </location>
</feature>
<keyword evidence="10" id="KW-0106">Calcium</keyword>
<dbReference type="SMART" id="SM00632">
    <property type="entry name" value="Aamy_C"/>
    <property type="match status" value="3"/>
</dbReference>
<evidence type="ECO:0000256" key="11">
    <source>
        <dbReference type="ARBA" id="ARBA00023157"/>
    </source>
</evidence>
<feature type="signal peptide" evidence="16">
    <location>
        <begin position="1"/>
        <end position="16"/>
    </location>
</feature>
<dbReference type="InterPro" id="IPR017853">
    <property type="entry name" value="GH"/>
</dbReference>
<evidence type="ECO:0000256" key="14">
    <source>
        <dbReference type="ARBA" id="ARBA00023295"/>
    </source>
</evidence>
<comment type="cofactor">
    <cofactor evidence="2">
        <name>Ca(2+)</name>
        <dbReference type="ChEBI" id="CHEBI:29108"/>
    </cofactor>
</comment>
<reference evidence="20" key="3">
    <citation type="submission" date="2020-05" db="UniProtKB">
        <authorList>
            <consortium name="EnsemblMetazoa"/>
        </authorList>
    </citation>
    <scope>IDENTIFICATION</scope>
    <source>
        <strain evidence="20">Jacobina</strain>
    </source>
</reference>
<evidence type="ECO:0000313" key="20">
    <source>
        <dbReference type="EnsemblMetazoa" id="LLOJ004880-PA"/>
    </source>
</evidence>
<dbReference type="EMBL" id="AJWK01015396">
    <property type="status" value="NOT_ANNOTATED_CDS"/>
    <property type="molecule type" value="Genomic_DNA"/>
</dbReference>
<evidence type="ECO:0000256" key="13">
    <source>
        <dbReference type="ARBA" id="ARBA00023277"/>
    </source>
</evidence>
<dbReference type="Proteomes" id="UP000092461">
    <property type="component" value="Unassembled WGS sequence"/>
</dbReference>
<evidence type="ECO:0000256" key="6">
    <source>
        <dbReference type="ARBA" id="ARBA00012595"/>
    </source>
</evidence>
<evidence type="ECO:0000256" key="8">
    <source>
        <dbReference type="ARBA" id="ARBA00022729"/>
    </source>
</evidence>
<feature type="domain" description="Alpha-amylase C-terminal" evidence="17">
    <location>
        <begin position="806"/>
        <end position="894"/>
    </location>
</feature>
<comment type="cofactor">
    <cofactor evidence="3">
        <name>chloride</name>
        <dbReference type="ChEBI" id="CHEBI:17996"/>
    </cofactor>
</comment>
<evidence type="ECO:0000259" key="18">
    <source>
        <dbReference type="SMART" id="SM00642"/>
    </source>
</evidence>
<evidence type="ECO:0000313" key="21">
    <source>
        <dbReference type="Proteomes" id="UP000092461"/>
    </source>
</evidence>
<keyword evidence="7" id="KW-0479">Metal-binding</keyword>
<dbReference type="Gene3D" id="2.60.40.1180">
    <property type="entry name" value="Golgi alpha-mannosidase II"/>
    <property type="match status" value="2"/>
</dbReference>
<feature type="domain" description="Glycosyl hydrolase family 13 catalytic" evidence="18">
    <location>
        <begin position="925"/>
        <end position="1292"/>
    </location>
</feature>
<dbReference type="GO" id="GO:0004556">
    <property type="term" value="F:alpha-amylase activity"/>
    <property type="evidence" value="ECO:0007669"/>
    <property type="project" value="UniProtKB-EC"/>
</dbReference>
<keyword evidence="11" id="KW-1015">Disulfide bond</keyword>
<evidence type="ECO:0000256" key="16">
    <source>
        <dbReference type="SAM" id="SignalP"/>
    </source>
</evidence>
<reference evidence="19" key="2">
    <citation type="journal article" date="2020" name="BMC">
        <title>Leishmania infection induces a limited differential gene expression in the sand fly midgut.</title>
        <authorList>
            <person name="Coutinho-Abreu I.V."/>
            <person name="Serafim T.D."/>
            <person name="Meneses C."/>
            <person name="Kamhawi S."/>
            <person name="Oliveira F."/>
            <person name="Valenzuela J.G."/>
        </authorList>
    </citation>
    <scope>NUCLEOTIDE SEQUENCE</scope>
    <source>
        <strain evidence="19">Jacobina</strain>
        <tissue evidence="19">Midgut</tissue>
    </source>
</reference>
<evidence type="ECO:0000256" key="2">
    <source>
        <dbReference type="ARBA" id="ARBA00001913"/>
    </source>
</evidence>
<dbReference type="PANTHER" id="PTHR43447">
    <property type="entry name" value="ALPHA-AMYLASE"/>
    <property type="match status" value="1"/>
</dbReference>
<keyword evidence="9" id="KW-0378">Hydrolase</keyword>
<feature type="domain" description="Glycosyl hydrolase family 13 catalytic" evidence="18">
    <location>
        <begin position="424"/>
        <end position="797"/>
    </location>
</feature>
<evidence type="ECO:0000256" key="1">
    <source>
        <dbReference type="ARBA" id="ARBA00000548"/>
    </source>
</evidence>
<evidence type="ECO:0000256" key="7">
    <source>
        <dbReference type="ARBA" id="ARBA00022723"/>
    </source>
</evidence>
<dbReference type="InterPro" id="IPR013783">
    <property type="entry name" value="Ig-like_fold"/>
</dbReference>
<dbReference type="EMBL" id="GITU01000609">
    <property type="protein sequence ID" value="MBC1169312.1"/>
    <property type="molecule type" value="Transcribed_RNA"/>
</dbReference>
<dbReference type="SMART" id="SM00642">
    <property type="entry name" value="Aamy"/>
    <property type="match status" value="3"/>
</dbReference>
<keyword evidence="13" id="KW-0119">Carbohydrate metabolism</keyword>
<dbReference type="SUPFAM" id="SSF51445">
    <property type="entry name" value="(Trans)glycosidases"/>
    <property type="match status" value="3"/>
</dbReference>
<dbReference type="Gene3D" id="2.60.40.10">
    <property type="entry name" value="Immunoglobulins"/>
    <property type="match status" value="1"/>
</dbReference>
<evidence type="ECO:0000256" key="10">
    <source>
        <dbReference type="ARBA" id="ARBA00022837"/>
    </source>
</evidence>
<proteinExistence type="inferred from homology"/>
<evidence type="ECO:0000256" key="3">
    <source>
        <dbReference type="ARBA" id="ARBA00001923"/>
    </source>
</evidence>
<keyword evidence="8 16" id="KW-0732">Signal</keyword>
<dbReference type="PRINTS" id="PR00110">
    <property type="entry name" value="ALPHAAMYLASE"/>
</dbReference>
<comment type="subunit">
    <text evidence="5">Monomer.</text>
</comment>
<evidence type="ECO:0000256" key="15">
    <source>
        <dbReference type="RuleBase" id="RU003615"/>
    </source>
</evidence>
<feature type="chain" id="PRO_5044555645" description="alpha-amylase" evidence="16">
    <location>
        <begin position="17"/>
        <end position="1365"/>
    </location>
</feature>
<sequence>MKVLVIFLALVALAKGQFNPYYEDGRTVMAFLMDWKYSDIALECERFLGPKGYAGVQVSSPSENAIVTDPLRPWWERYHVVSYIIGSRSGTQDDFADMSARCNKCGVRVYVFTIFNNMGAFPDMVGTAGSTADGPSKSYPAVPYDSTNFHPSCPIQSYQHAFIVRNCENEGTPDLDQSQDYVREQIVAYLNNLISLGAAGFLIDSAKNMWPTDLKAIYSSLSNLNEDYGFSPNCRPFIYQDVIELGKEAVNKYEYLPLGDVTDYKVSYSLNSIFNGNKSLSVLATWGESLWNFIPSKSAVVFVENEQNEREGFYFGQVLNYKDGKPYIMAIAFLLAHPYGNPRIMSDFDWSDSDQGPPMDDNQNIISPTINKDGSCGDGWVCQHRWPQVCSMVTFRNQVGNSNFCNFWSNGNNQIAFAREGHGFIVFNNNDGKLWQTLPTTLPAGTYCDVITGVQVSSPAENAIVRDPLRPWWERYHIISYKLVTRSGNEEEFADMCTRCNKVGVRIYVDTVINHMGSLPNMIGTGGSTADGPSKYYPAVPYNVDHFHTSCPIENWQDEYEIRYCELFGAPDLNQGMGYVRTTIAEYMNHLIRLGVAGFRIDAAKHISSSHLYFTTIDLTYLNDLNPDHGFPARTKPFIYQEVIDFGWDAVSKYDYTYIGTVTEFMYSYYISRAFRGNDLLRNLATWGPTWGFLNSSYALVFVENHDNERGDGAGGQEILSYKDGKQYRMAVAFALAHTYGIPRIMSSFAFTERDIGPPMDSNENIISPSIYPDGSCGNGWVCQHRWRQVVNMIAFRNISGNENITNWWTNDKNQIAFARHQRGFIAFNNDAMNMNVSLQTSLPAGIYCDVISGNLVDKLCTGKNITVRGDGVARILIMKDEEDQVVAFHVVKMHFISLGGGILLVLVLHVADGQFDPHFLPGRSVIVHLFEWKFSDIAAECENYLGPNGFGGVQVSPINECLVSPERAWWERYQPVSYAIVSRSGDEKEFAEMVKRCYEAGVRVYVDVIFNHMASGEGEVVGTGGSLVYPEERLYPHVPYGPEDFNPHCVIEDYQDVDQVRNCALVSLPDLNQKSDNVKRSVIEFLDRLIDHGVAGFRADACKHMWPEDIKFLFGSTKNLSPEFGFPDKARPFLYQEVIDLGQEPISKNEYTSIGVVTEFLFSAEIGNIFRYKKLKEFMKWGTDERFLRSDRALVFVENHDNERGHGAGGKDILTYKDGKRYLLAVLFTIAHPYGIPRIMSSYDFSNSDEGPPANAKGEIISPVFNDRGLCTNGWICQHRWLGVASMVQFRNAVAGSGIVNWMDNGEQQFAFCRGDLGFVAFNGYTMSHLNQQLRLTYHLASTDDGDSPTGVLAVHLGSAYIID</sequence>
<dbReference type="VEuPathDB" id="VectorBase:LLONM1_008600"/>
<dbReference type="Pfam" id="PF02806">
    <property type="entry name" value="Alpha-amylase_C"/>
    <property type="match status" value="2"/>
</dbReference>
<dbReference type="SUPFAM" id="SSF51011">
    <property type="entry name" value="Glycosyl hydrolase domain"/>
    <property type="match status" value="3"/>
</dbReference>
<dbReference type="VEuPathDB" id="VectorBase:LLONM1_008809"/>
<reference evidence="21" key="1">
    <citation type="submission" date="2012-05" db="EMBL/GenBank/DDBJ databases">
        <title>Whole Genome Assembly of Lutzomyia longipalpis.</title>
        <authorList>
            <person name="Richards S."/>
            <person name="Qu C."/>
            <person name="Dillon R."/>
            <person name="Worley K."/>
            <person name="Scherer S."/>
            <person name="Batterton M."/>
            <person name="Taylor A."/>
            <person name="Hawes A."/>
            <person name="Hernandez B."/>
            <person name="Kovar C."/>
            <person name="Mandapat C."/>
            <person name="Pham C."/>
            <person name="Qu C."/>
            <person name="Jing C."/>
            <person name="Bess C."/>
            <person name="Bandaranaike D."/>
            <person name="Ngo D."/>
            <person name="Ongeri F."/>
            <person name="Arias F."/>
            <person name="Lara F."/>
            <person name="Weissenberger G."/>
            <person name="Kamau G."/>
            <person name="Han H."/>
            <person name="Shen H."/>
            <person name="Dinh H."/>
            <person name="Khalil I."/>
            <person name="Jones J."/>
            <person name="Shafer J."/>
            <person name="Jayaseelan J."/>
            <person name="Quiroz J."/>
            <person name="Blankenburg K."/>
            <person name="Nguyen L."/>
            <person name="Jackson L."/>
            <person name="Francisco L."/>
            <person name="Tang L.-Y."/>
            <person name="Pu L.-L."/>
            <person name="Perales L."/>
            <person name="Lorensuhewa L."/>
            <person name="Munidasa M."/>
            <person name="Coyle M."/>
            <person name="Taylor M."/>
            <person name="Puazo M."/>
            <person name="Firestine M."/>
            <person name="Scheel M."/>
            <person name="Javaid M."/>
            <person name="Wang M."/>
            <person name="Li M."/>
            <person name="Tabassum N."/>
            <person name="Saada N."/>
            <person name="Osuji N."/>
            <person name="Aqrawi P."/>
            <person name="Fu Q."/>
            <person name="Thornton R."/>
            <person name="Raj R."/>
            <person name="Goodspeed R."/>
            <person name="Mata R."/>
            <person name="Najjar R."/>
            <person name="Gubbala S."/>
            <person name="Lee S."/>
            <person name="Denson S."/>
            <person name="Patil S."/>
            <person name="Macmil S."/>
            <person name="Qi S."/>
            <person name="Matskevitch T."/>
            <person name="Palculict T."/>
            <person name="Mathew T."/>
            <person name="Vee V."/>
            <person name="Velamala V."/>
            <person name="Korchina V."/>
            <person name="Cai W."/>
            <person name="Liu W."/>
            <person name="Dai W."/>
            <person name="Zou X."/>
            <person name="Zhu Y."/>
            <person name="Zhang Y."/>
            <person name="Wu Y.-Q."/>
            <person name="Xin Y."/>
            <person name="Nazarath L."/>
            <person name="Kovar C."/>
            <person name="Han Y."/>
            <person name="Muzny D."/>
            <person name="Gibbs R."/>
        </authorList>
    </citation>
    <scope>NUCLEOTIDE SEQUENCE [LARGE SCALE GENOMIC DNA]</scope>
    <source>
        <strain evidence="21">Jacobina</strain>
    </source>
</reference>
<dbReference type="Pfam" id="PF00128">
    <property type="entry name" value="Alpha-amylase"/>
    <property type="match status" value="2"/>
</dbReference>
<dbReference type="EnsemblMetazoa" id="LLOJ004880-RA">
    <property type="protein sequence ID" value="LLOJ004880-PA"/>
    <property type="gene ID" value="LLOJ004880"/>
</dbReference>
<evidence type="ECO:0000256" key="9">
    <source>
        <dbReference type="ARBA" id="ARBA00022801"/>
    </source>
</evidence>
<evidence type="ECO:0000256" key="5">
    <source>
        <dbReference type="ARBA" id="ARBA00011245"/>
    </source>
</evidence>
<keyword evidence="14" id="KW-0326">Glycosidase</keyword>
<dbReference type="GO" id="GO:0005975">
    <property type="term" value="P:carbohydrate metabolic process"/>
    <property type="evidence" value="ECO:0007669"/>
    <property type="project" value="InterPro"/>
</dbReference>
<evidence type="ECO:0000256" key="12">
    <source>
        <dbReference type="ARBA" id="ARBA00023214"/>
    </source>
</evidence>
<keyword evidence="12" id="KW-0868">Chloride</keyword>
<dbReference type="InterPro" id="IPR006048">
    <property type="entry name" value="A-amylase/branching_C"/>
</dbReference>
<dbReference type="InterPro" id="IPR031319">
    <property type="entry name" value="A-amylase_C"/>
</dbReference>
<dbReference type="InterPro" id="IPR013780">
    <property type="entry name" value="Glyco_hydro_b"/>
</dbReference>
<accession>A0A1B0GIT3</accession>
<feature type="domain" description="Glycosyl hydrolase family 13 catalytic" evidence="18">
    <location>
        <begin position="27"/>
        <end position="396"/>
    </location>
</feature>
<name>A0A1B0GIT3_LUTLO</name>
<protein>
    <recommendedName>
        <fullName evidence="6">alpha-amylase</fullName>
        <ecNumber evidence="6">3.2.1.1</ecNumber>
    </recommendedName>
</protein>
<comment type="similarity">
    <text evidence="4 15">Belongs to the glycosyl hydrolase 13 family.</text>
</comment>
<dbReference type="EC" id="3.2.1.1" evidence="6"/>
<dbReference type="GO" id="GO:0046872">
    <property type="term" value="F:metal ion binding"/>
    <property type="evidence" value="ECO:0007669"/>
    <property type="project" value="UniProtKB-KW"/>
</dbReference>
<evidence type="ECO:0000313" key="19">
    <source>
        <dbReference type="EMBL" id="MBC1169312.1"/>
    </source>
</evidence>
<dbReference type="InterPro" id="IPR006047">
    <property type="entry name" value="GH13_cat_dom"/>
</dbReference>
<evidence type="ECO:0000259" key="17">
    <source>
        <dbReference type="SMART" id="SM00632"/>
    </source>
</evidence>
<organism evidence="20 21">
    <name type="scientific">Lutzomyia longipalpis</name>
    <name type="common">Sand fly</name>
    <dbReference type="NCBI Taxonomy" id="7200"/>
    <lineage>
        <taxon>Eukaryota</taxon>
        <taxon>Metazoa</taxon>
        <taxon>Ecdysozoa</taxon>
        <taxon>Arthropoda</taxon>
        <taxon>Hexapoda</taxon>
        <taxon>Insecta</taxon>
        <taxon>Pterygota</taxon>
        <taxon>Neoptera</taxon>
        <taxon>Endopterygota</taxon>
        <taxon>Diptera</taxon>
        <taxon>Nematocera</taxon>
        <taxon>Psychodoidea</taxon>
        <taxon>Psychodidae</taxon>
        <taxon>Lutzomyia</taxon>
        <taxon>Lutzomyia</taxon>
    </lineage>
</organism>
<dbReference type="VEuPathDB" id="VectorBase:LLOJ004880"/>
<dbReference type="CDD" id="cd11317">
    <property type="entry name" value="AmyAc_bac_euk_AmyA"/>
    <property type="match status" value="3"/>
</dbReference>
<dbReference type="InterPro" id="IPR006046">
    <property type="entry name" value="Alpha_amylase"/>
</dbReference>
<comment type="catalytic activity">
    <reaction evidence="1">
        <text>Endohydrolysis of (1-&gt;4)-alpha-D-glucosidic linkages in polysaccharides containing three or more (1-&gt;4)-alpha-linked D-glucose units.</text>
        <dbReference type="EC" id="3.2.1.1"/>
    </reaction>
</comment>